<organism evidence="6 7">
    <name type="scientific">Favolaschia claudopus</name>
    <dbReference type="NCBI Taxonomy" id="2862362"/>
    <lineage>
        <taxon>Eukaryota</taxon>
        <taxon>Fungi</taxon>
        <taxon>Dikarya</taxon>
        <taxon>Basidiomycota</taxon>
        <taxon>Agaricomycotina</taxon>
        <taxon>Agaricomycetes</taxon>
        <taxon>Agaricomycetidae</taxon>
        <taxon>Agaricales</taxon>
        <taxon>Marasmiineae</taxon>
        <taxon>Mycenaceae</taxon>
        <taxon>Favolaschia</taxon>
    </lineage>
</organism>
<feature type="domain" description="MYND-type" evidence="5">
    <location>
        <begin position="20"/>
        <end position="67"/>
    </location>
</feature>
<dbReference type="EMBL" id="JAWWNJ010000017">
    <property type="protein sequence ID" value="KAK7038338.1"/>
    <property type="molecule type" value="Genomic_DNA"/>
</dbReference>
<dbReference type="SUPFAM" id="SSF144232">
    <property type="entry name" value="HIT/MYND zinc finger-like"/>
    <property type="match status" value="1"/>
</dbReference>
<name>A0AAW0CID8_9AGAR</name>
<comment type="caution">
    <text evidence="6">The sequence shown here is derived from an EMBL/GenBank/DDBJ whole genome shotgun (WGS) entry which is preliminary data.</text>
</comment>
<evidence type="ECO:0000259" key="5">
    <source>
        <dbReference type="PROSITE" id="PS50865"/>
    </source>
</evidence>
<dbReference type="Pfam" id="PF01753">
    <property type="entry name" value="zf-MYND"/>
    <property type="match status" value="1"/>
</dbReference>
<reference evidence="6 7" key="1">
    <citation type="journal article" date="2024" name="J Genomics">
        <title>Draft genome sequencing and assembly of Favolaschia claudopus CIRM-BRFM 2984 isolated from oak limbs.</title>
        <authorList>
            <person name="Navarro D."/>
            <person name="Drula E."/>
            <person name="Chaduli D."/>
            <person name="Cazenave R."/>
            <person name="Ahrendt S."/>
            <person name="Wang J."/>
            <person name="Lipzen A."/>
            <person name="Daum C."/>
            <person name="Barry K."/>
            <person name="Grigoriev I.V."/>
            <person name="Favel A."/>
            <person name="Rosso M.N."/>
            <person name="Martin F."/>
        </authorList>
    </citation>
    <scope>NUCLEOTIDE SEQUENCE [LARGE SCALE GENOMIC DNA]</scope>
    <source>
        <strain evidence="6 7">CIRM-BRFM 2984</strain>
    </source>
</reference>
<gene>
    <name evidence="6" type="ORF">R3P38DRAFT_2905688</name>
</gene>
<protein>
    <submittedName>
        <fullName evidence="6">MYND-type domain-containing protein</fullName>
    </submittedName>
</protein>
<keyword evidence="1" id="KW-0479">Metal-binding</keyword>
<dbReference type="InterPro" id="IPR002893">
    <property type="entry name" value="Znf_MYND"/>
</dbReference>
<sequence>MDSSHSKRKSKSTSDRNVSCCVCGGLQKDQSSKFRTCSGCKEKLGVRRYYCSRACQKDDWKTHREWCGSKDFWDYPHQPLLASEANFVRPPALSCQLALIDSSPDILYNIAPGTDDAFRFTITDDKMLAVSFRRARDKAFSTRDLESIILLGEALVAAVEAATASETPLDLRVENVYRQLREEYDAPGVKDVIVALRRGDGDGDGLMLLERVHQDNMTNHPSDFWRAMARPMD</sequence>
<dbReference type="AlphaFoldDB" id="A0AAW0CID8"/>
<keyword evidence="7" id="KW-1185">Reference proteome</keyword>
<evidence type="ECO:0000256" key="4">
    <source>
        <dbReference type="PROSITE-ProRule" id="PRU00134"/>
    </source>
</evidence>
<evidence type="ECO:0000256" key="2">
    <source>
        <dbReference type="ARBA" id="ARBA00022771"/>
    </source>
</evidence>
<keyword evidence="2 4" id="KW-0863">Zinc-finger</keyword>
<dbReference type="Gene3D" id="6.10.140.2220">
    <property type="match status" value="1"/>
</dbReference>
<proteinExistence type="predicted"/>
<evidence type="ECO:0000256" key="1">
    <source>
        <dbReference type="ARBA" id="ARBA00022723"/>
    </source>
</evidence>
<dbReference type="Proteomes" id="UP001362999">
    <property type="component" value="Unassembled WGS sequence"/>
</dbReference>
<evidence type="ECO:0000313" key="7">
    <source>
        <dbReference type="Proteomes" id="UP001362999"/>
    </source>
</evidence>
<evidence type="ECO:0000256" key="3">
    <source>
        <dbReference type="ARBA" id="ARBA00022833"/>
    </source>
</evidence>
<dbReference type="GO" id="GO:0008270">
    <property type="term" value="F:zinc ion binding"/>
    <property type="evidence" value="ECO:0007669"/>
    <property type="project" value="UniProtKB-KW"/>
</dbReference>
<accession>A0AAW0CID8</accession>
<keyword evidence="3" id="KW-0862">Zinc</keyword>
<dbReference type="PROSITE" id="PS50865">
    <property type="entry name" value="ZF_MYND_2"/>
    <property type="match status" value="1"/>
</dbReference>
<evidence type="ECO:0000313" key="6">
    <source>
        <dbReference type="EMBL" id="KAK7038338.1"/>
    </source>
</evidence>